<evidence type="ECO:0000313" key="3">
    <source>
        <dbReference type="EMBL" id="QHT67664.1"/>
    </source>
</evidence>
<sequence length="143" mass="16084">MRNIHILLVEDNAGDVRLTQEALTDGKILHTLYAVKDGVQAMDFLRKNPPYTDAFTPDLILLDLNIPRKNGQEVLKEIKQDKALKSIPVIILTTSSSEQDVLKTYANDANCYITKPVDFDQFVNAIKIIDDFWLSVVKIPGKA</sequence>
<dbReference type="Gene3D" id="3.40.50.2300">
    <property type="match status" value="1"/>
</dbReference>
<dbReference type="PANTHER" id="PTHR44520:SF2">
    <property type="entry name" value="RESPONSE REGULATOR RCP1"/>
    <property type="match status" value="1"/>
</dbReference>
<dbReference type="AlphaFoldDB" id="A0A6C0GIK3"/>
<dbReference type="PROSITE" id="PS50110">
    <property type="entry name" value="RESPONSE_REGULATORY"/>
    <property type="match status" value="1"/>
</dbReference>
<dbReference type="InterPro" id="IPR011006">
    <property type="entry name" value="CheY-like_superfamily"/>
</dbReference>
<evidence type="ECO:0000256" key="1">
    <source>
        <dbReference type="PROSITE-ProRule" id="PRU00169"/>
    </source>
</evidence>
<proteinExistence type="predicted"/>
<dbReference type="CDD" id="cd17557">
    <property type="entry name" value="REC_Rcp-like"/>
    <property type="match status" value="1"/>
</dbReference>
<organism evidence="3 4">
    <name type="scientific">Rhodocytophaga rosea</name>
    <dbReference type="NCBI Taxonomy" id="2704465"/>
    <lineage>
        <taxon>Bacteria</taxon>
        <taxon>Pseudomonadati</taxon>
        <taxon>Bacteroidota</taxon>
        <taxon>Cytophagia</taxon>
        <taxon>Cytophagales</taxon>
        <taxon>Rhodocytophagaceae</taxon>
        <taxon>Rhodocytophaga</taxon>
    </lineage>
</organism>
<feature type="domain" description="Response regulatory" evidence="2">
    <location>
        <begin position="5"/>
        <end position="130"/>
    </location>
</feature>
<dbReference type="KEGG" id="rhoz:GXP67_14005"/>
<name>A0A6C0GIK3_9BACT</name>
<dbReference type="Proteomes" id="UP000480178">
    <property type="component" value="Chromosome"/>
</dbReference>
<dbReference type="GO" id="GO:0000160">
    <property type="term" value="P:phosphorelay signal transduction system"/>
    <property type="evidence" value="ECO:0007669"/>
    <property type="project" value="InterPro"/>
</dbReference>
<accession>A0A6C0GIK3</accession>
<dbReference type="RefSeq" id="WP_162443688.1">
    <property type="nucleotide sequence ID" value="NZ_CP048222.1"/>
</dbReference>
<dbReference type="SMART" id="SM00448">
    <property type="entry name" value="REC"/>
    <property type="match status" value="1"/>
</dbReference>
<reference evidence="3 4" key="1">
    <citation type="submission" date="2020-01" db="EMBL/GenBank/DDBJ databases">
        <authorList>
            <person name="Kim M.K."/>
        </authorList>
    </citation>
    <scope>NUCLEOTIDE SEQUENCE [LARGE SCALE GENOMIC DNA]</scope>
    <source>
        <strain evidence="3 4">172606-1</strain>
    </source>
</reference>
<dbReference type="EMBL" id="CP048222">
    <property type="protein sequence ID" value="QHT67664.1"/>
    <property type="molecule type" value="Genomic_DNA"/>
</dbReference>
<protein>
    <submittedName>
        <fullName evidence="3">Response regulator</fullName>
    </submittedName>
</protein>
<gene>
    <name evidence="3" type="ORF">GXP67_14005</name>
</gene>
<feature type="modified residue" description="4-aspartylphosphate" evidence="1">
    <location>
        <position position="63"/>
    </location>
</feature>
<evidence type="ECO:0000259" key="2">
    <source>
        <dbReference type="PROSITE" id="PS50110"/>
    </source>
</evidence>
<dbReference type="Pfam" id="PF00072">
    <property type="entry name" value="Response_reg"/>
    <property type="match status" value="1"/>
</dbReference>
<dbReference type="PANTHER" id="PTHR44520">
    <property type="entry name" value="RESPONSE REGULATOR RCP1-RELATED"/>
    <property type="match status" value="1"/>
</dbReference>
<keyword evidence="1" id="KW-0597">Phosphoprotein</keyword>
<dbReference type="InterPro" id="IPR001789">
    <property type="entry name" value="Sig_transdc_resp-reg_receiver"/>
</dbReference>
<dbReference type="SUPFAM" id="SSF52172">
    <property type="entry name" value="CheY-like"/>
    <property type="match status" value="1"/>
</dbReference>
<evidence type="ECO:0000313" key="4">
    <source>
        <dbReference type="Proteomes" id="UP000480178"/>
    </source>
</evidence>
<dbReference type="InterPro" id="IPR052893">
    <property type="entry name" value="TCS_response_regulator"/>
</dbReference>
<keyword evidence="4" id="KW-1185">Reference proteome</keyword>